<feature type="compositionally biased region" description="Basic and acidic residues" evidence="7">
    <location>
        <begin position="64"/>
        <end position="73"/>
    </location>
</feature>
<accession>A0A9P7IYQ0</accession>
<keyword evidence="5" id="KW-0464">Manganese</keyword>
<dbReference type="EMBL" id="JABBWE010000016">
    <property type="protein sequence ID" value="KAG1797363.1"/>
    <property type="molecule type" value="Genomic_DNA"/>
</dbReference>
<dbReference type="PANTHER" id="PTHR43763:SF17">
    <property type="entry name" value="AMINOPEPTIDASE P, CYTOPLASMIC-RELATED"/>
    <property type="match status" value="1"/>
</dbReference>
<feature type="domain" description="Peptidase M24" evidence="8">
    <location>
        <begin position="10"/>
        <end position="183"/>
    </location>
</feature>
<gene>
    <name evidence="9" type="ORF">HD556DRAFT_1431100</name>
</gene>
<evidence type="ECO:0000256" key="3">
    <source>
        <dbReference type="ARBA" id="ARBA00022723"/>
    </source>
</evidence>
<dbReference type="GO" id="GO:0046872">
    <property type="term" value="F:metal ion binding"/>
    <property type="evidence" value="ECO:0007669"/>
    <property type="project" value="UniProtKB-KW"/>
</dbReference>
<dbReference type="InterPro" id="IPR001131">
    <property type="entry name" value="Peptidase_M24B_aminopep-P_CS"/>
</dbReference>
<dbReference type="Proteomes" id="UP000719766">
    <property type="component" value="Unassembled WGS sequence"/>
</dbReference>
<evidence type="ECO:0000313" key="10">
    <source>
        <dbReference type="Proteomes" id="UP000719766"/>
    </source>
</evidence>
<keyword evidence="3 6" id="KW-0479">Metal-binding</keyword>
<dbReference type="InterPro" id="IPR036005">
    <property type="entry name" value="Creatinase/aminopeptidase-like"/>
</dbReference>
<dbReference type="InterPro" id="IPR000994">
    <property type="entry name" value="Pept_M24"/>
</dbReference>
<dbReference type="SUPFAM" id="SSF55920">
    <property type="entry name" value="Creatinase/aminopeptidase"/>
    <property type="match status" value="1"/>
</dbReference>
<evidence type="ECO:0000256" key="6">
    <source>
        <dbReference type="RuleBase" id="RU000590"/>
    </source>
</evidence>
<dbReference type="OrthoDB" id="2681941at2759"/>
<dbReference type="GeneID" id="64598739"/>
<comment type="similarity">
    <text evidence="2 6">Belongs to the peptidase M24B family.</text>
</comment>
<dbReference type="RefSeq" id="XP_041162473.1">
    <property type="nucleotide sequence ID" value="XM_041304975.1"/>
</dbReference>
<protein>
    <submittedName>
        <fullName evidence="9">Peptidase M24, structural domain-containing protein</fullName>
    </submittedName>
</protein>
<sequence>MDYMFEQGYNITEYEAAWHLTEYRRQNKHYWSLAYENISAGPNATLPHYLPMKYGAWMIERDTPTSSEHRDDSGGQYRDGTCDTTRTSHFGRPSVDQSEAYTRVLQGHIAIDSAVFPEGTTSSQLDDGLNYMHGTGHGLGSFLNVHESPYRFSSSVALVPGHVITNEPSICRWGMRIESVLAIHRVKVC</sequence>
<feature type="region of interest" description="Disordered" evidence="7">
    <location>
        <begin position="64"/>
        <end position="93"/>
    </location>
</feature>
<evidence type="ECO:0000256" key="2">
    <source>
        <dbReference type="ARBA" id="ARBA00008766"/>
    </source>
</evidence>
<dbReference type="GO" id="GO:0016787">
    <property type="term" value="F:hydrolase activity"/>
    <property type="evidence" value="ECO:0007669"/>
    <property type="project" value="UniProtKB-KW"/>
</dbReference>
<reference evidence="9" key="1">
    <citation type="journal article" date="2020" name="New Phytol.">
        <title>Comparative genomics reveals dynamic genome evolution in host specialist ectomycorrhizal fungi.</title>
        <authorList>
            <person name="Lofgren L.A."/>
            <person name="Nguyen N.H."/>
            <person name="Vilgalys R."/>
            <person name="Ruytinx J."/>
            <person name="Liao H.L."/>
            <person name="Branco S."/>
            <person name="Kuo A."/>
            <person name="LaButti K."/>
            <person name="Lipzen A."/>
            <person name="Andreopoulos W."/>
            <person name="Pangilinan J."/>
            <person name="Riley R."/>
            <person name="Hundley H."/>
            <person name="Na H."/>
            <person name="Barry K."/>
            <person name="Grigoriev I.V."/>
            <person name="Stajich J.E."/>
            <person name="Kennedy P.G."/>
        </authorList>
    </citation>
    <scope>NUCLEOTIDE SEQUENCE</scope>
    <source>
        <strain evidence="9">S12</strain>
    </source>
</reference>
<dbReference type="AlphaFoldDB" id="A0A9P7IYQ0"/>
<comment type="caution">
    <text evidence="9">The sequence shown here is derived from an EMBL/GenBank/DDBJ whole genome shotgun (WGS) entry which is preliminary data.</text>
</comment>
<keyword evidence="10" id="KW-1185">Reference proteome</keyword>
<organism evidence="9 10">
    <name type="scientific">Suillus plorans</name>
    <dbReference type="NCBI Taxonomy" id="116603"/>
    <lineage>
        <taxon>Eukaryota</taxon>
        <taxon>Fungi</taxon>
        <taxon>Dikarya</taxon>
        <taxon>Basidiomycota</taxon>
        <taxon>Agaricomycotina</taxon>
        <taxon>Agaricomycetes</taxon>
        <taxon>Agaricomycetidae</taxon>
        <taxon>Boletales</taxon>
        <taxon>Suillineae</taxon>
        <taxon>Suillaceae</taxon>
        <taxon>Suillus</taxon>
    </lineage>
</organism>
<evidence type="ECO:0000256" key="4">
    <source>
        <dbReference type="ARBA" id="ARBA00022801"/>
    </source>
</evidence>
<name>A0A9P7IYQ0_9AGAM</name>
<dbReference type="PROSITE" id="PS00491">
    <property type="entry name" value="PROLINE_PEPTIDASE"/>
    <property type="match status" value="1"/>
</dbReference>
<evidence type="ECO:0000256" key="1">
    <source>
        <dbReference type="ARBA" id="ARBA00001936"/>
    </source>
</evidence>
<dbReference type="Pfam" id="PF00557">
    <property type="entry name" value="Peptidase_M24"/>
    <property type="match status" value="1"/>
</dbReference>
<evidence type="ECO:0000313" key="9">
    <source>
        <dbReference type="EMBL" id="KAG1797363.1"/>
    </source>
</evidence>
<keyword evidence="4" id="KW-0378">Hydrolase</keyword>
<dbReference type="PANTHER" id="PTHR43763">
    <property type="entry name" value="XAA-PRO AMINOPEPTIDASE 1"/>
    <property type="match status" value="1"/>
</dbReference>
<evidence type="ECO:0000259" key="8">
    <source>
        <dbReference type="Pfam" id="PF00557"/>
    </source>
</evidence>
<proteinExistence type="inferred from homology"/>
<dbReference type="Gene3D" id="3.90.230.10">
    <property type="entry name" value="Creatinase/methionine aminopeptidase superfamily"/>
    <property type="match status" value="1"/>
</dbReference>
<dbReference type="InterPro" id="IPR050422">
    <property type="entry name" value="X-Pro_aminopeptidase_P"/>
</dbReference>
<comment type="cofactor">
    <cofactor evidence="1">
        <name>Mn(2+)</name>
        <dbReference type="ChEBI" id="CHEBI:29035"/>
    </cofactor>
</comment>
<evidence type="ECO:0000256" key="7">
    <source>
        <dbReference type="SAM" id="MobiDB-lite"/>
    </source>
</evidence>
<evidence type="ECO:0000256" key="5">
    <source>
        <dbReference type="ARBA" id="ARBA00023211"/>
    </source>
</evidence>